<gene>
    <name evidence="1" type="ORF">TM448A00172_0027</name>
    <name evidence="2" type="ORF">TM448B00344_0013</name>
</gene>
<accession>A0A6H1ZC03</accession>
<reference evidence="1" key="1">
    <citation type="submission" date="2020-03" db="EMBL/GenBank/DDBJ databases">
        <title>The deep terrestrial virosphere.</title>
        <authorList>
            <person name="Holmfeldt K."/>
            <person name="Nilsson E."/>
            <person name="Simone D."/>
            <person name="Lopez-Fernandez M."/>
            <person name="Wu X."/>
            <person name="de Brujin I."/>
            <person name="Lundin D."/>
            <person name="Andersson A."/>
            <person name="Bertilsson S."/>
            <person name="Dopson M."/>
        </authorList>
    </citation>
    <scope>NUCLEOTIDE SEQUENCE</scope>
    <source>
        <strain evidence="1">TM448A00172</strain>
        <strain evidence="2">TM448B00344</strain>
    </source>
</reference>
<dbReference type="AlphaFoldDB" id="A0A6H1ZC03"/>
<proteinExistence type="predicted"/>
<dbReference type="InterPro" id="IPR027417">
    <property type="entry name" value="P-loop_NTPase"/>
</dbReference>
<protein>
    <submittedName>
        <fullName evidence="1">Putative terminase</fullName>
    </submittedName>
</protein>
<dbReference type="Gene3D" id="3.40.50.300">
    <property type="entry name" value="P-loop containing nucleotide triphosphate hydrolases"/>
    <property type="match status" value="1"/>
</dbReference>
<sequence>MTKSNITKEDIELFKSFRASPLVFVEKMWGLKPQPIKPDQFVEVNKMVDAGKWNEIKAEHFEPFIKGKHITWQQWMILKAVELARAGKAKSKISIVSGHGTGKSCSIAWLLLWFLFCFKDAQIPCTAPTSSQMHDILWKEVAIWLPRMPKGIADKYSWTTEYVRIKESPETWFARARTASKENSEALAGVHADHVMVLVDEASGVYDEIFNTAEGSMTGENVLVILISNGTRLVGYFYDTHHADAHNWQNMSLDADKSPIVVRKYVDRIIERHGRDSDEYSIRVAGGFGREEGVDDQGYVPLLVEADLREAGTKELKGRVKLGIDPAGDGGDMAAEVARDPYIAKLTALEKTSTPKTIANSAVETIRAYEIAGSDVAVDNFGIGANVTQEIALSAKPGEDPIRAQGVNVGYSAHDDERFFNLRAELAWRMREWIKAGGEIVDLDKWREELLSLRYRRTAGKISKIQLMDKRTMKKLTLNHGKSPNKADALMLTFYTPDTTAAPYKQPEWESLSEYEG</sequence>
<evidence type="ECO:0000313" key="2">
    <source>
        <dbReference type="EMBL" id="QJH95067.1"/>
    </source>
</evidence>
<name>A0A6H1ZC03_9ZZZZ</name>
<evidence type="ECO:0000313" key="1">
    <source>
        <dbReference type="EMBL" id="QJA45068.1"/>
    </source>
</evidence>
<organism evidence="1">
    <name type="scientific">viral metagenome</name>
    <dbReference type="NCBI Taxonomy" id="1070528"/>
    <lineage>
        <taxon>unclassified sequences</taxon>
        <taxon>metagenomes</taxon>
        <taxon>organismal metagenomes</taxon>
    </lineage>
</organism>
<dbReference type="EMBL" id="MT143985">
    <property type="protein sequence ID" value="QJA45068.1"/>
    <property type="molecule type" value="Genomic_DNA"/>
</dbReference>
<dbReference type="Gene3D" id="3.30.420.240">
    <property type="match status" value="1"/>
</dbReference>
<dbReference type="EMBL" id="MT144612">
    <property type="protein sequence ID" value="QJH95067.1"/>
    <property type="molecule type" value="Genomic_DNA"/>
</dbReference>